<keyword evidence="8" id="KW-1185">Reference proteome</keyword>
<keyword evidence="1 4" id="KW-0602">Photosynthesis</keyword>
<dbReference type="PANTHER" id="PTHR31262">
    <property type="entry name" value="RIBULOSE BISPHOSPHATE CARBOXYLASE SMALL CHAIN 1, CHLOROPLASTIC"/>
    <property type="match status" value="1"/>
</dbReference>
<comment type="similarity">
    <text evidence="4 5">Belongs to the RuBisCO small chain family.</text>
</comment>
<dbReference type="GO" id="GO:0009853">
    <property type="term" value="P:photorespiration"/>
    <property type="evidence" value="ECO:0007669"/>
    <property type="project" value="UniProtKB-UniRule"/>
</dbReference>
<gene>
    <name evidence="4" type="primary">RBCS</name>
    <name evidence="7" type="ORF">OSTLU_89572</name>
</gene>
<dbReference type="InterPro" id="IPR000894">
    <property type="entry name" value="RuBisCO_ssu_dom"/>
</dbReference>
<evidence type="ECO:0000256" key="1">
    <source>
        <dbReference type="ARBA" id="ARBA00022531"/>
    </source>
</evidence>
<dbReference type="SMART" id="SM00961">
    <property type="entry name" value="RuBisCO_small"/>
    <property type="match status" value="1"/>
</dbReference>
<dbReference type="GeneID" id="5006224"/>
<dbReference type="InterPro" id="IPR036385">
    <property type="entry name" value="RuBisCO_ssu_sf"/>
</dbReference>
<dbReference type="eggNOG" id="ENOG502QT0M">
    <property type="taxonomic scope" value="Eukaryota"/>
</dbReference>
<dbReference type="PRINTS" id="PR00152">
    <property type="entry name" value="RUBISCOSMALL"/>
</dbReference>
<comment type="function">
    <text evidence="4 5">RuBisCO catalyzes two reactions: the carboxylation of D-ribulose 1,5-bisphosphate, the primary event in carbon dioxide fixation, as well as the oxidative fragmentation of the pentose substrate. Both reactions occur simultaneously and in competition at the same active site. Although the small subunit is not catalytic it is essential for maximal activity.</text>
</comment>
<dbReference type="Proteomes" id="UP000001568">
    <property type="component" value="Chromosome 17"/>
</dbReference>
<evidence type="ECO:0000256" key="2">
    <source>
        <dbReference type="ARBA" id="ARBA00022567"/>
    </source>
</evidence>
<comment type="subunit">
    <text evidence="4 5">Heterohexadecamer of 8 large and 8 small subunits.</text>
</comment>
<dbReference type="HAMAP" id="MF_00859">
    <property type="entry name" value="RuBisCO_S_bact"/>
    <property type="match status" value="1"/>
</dbReference>
<reference evidence="7 8" key="1">
    <citation type="journal article" date="2007" name="Proc. Natl. Acad. Sci. U.S.A.">
        <title>The tiny eukaryote Ostreococcus provides genomic insights into the paradox of plankton speciation.</title>
        <authorList>
            <person name="Palenik B."/>
            <person name="Grimwood J."/>
            <person name="Aerts A."/>
            <person name="Rouze P."/>
            <person name="Salamov A."/>
            <person name="Putnam N."/>
            <person name="Dupont C."/>
            <person name="Jorgensen R."/>
            <person name="Derelle E."/>
            <person name="Rombauts S."/>
            <person name="Zhou K."/>
            <person name="Otillar R."/>
            <person name="Merchant S.S."/>
            <person name="Podell S."/>
            <person name="Gaasterland T."/>
            <person name="Napoli C."/>
            <person name="Gendler K."/>
            <person name="Manuell A."/>
            <person name="Tai V."/>
            <person name="Vallon O."/>
            <person name="Piganeau G."/>
            <person name="Jancek S."/>
            <person name="Heijde M."/>
            <person name="Jabbari K."/>
            <person name="Bowler C."/>
            <person name="Lohr M."/>
            <person name="Robbens S."/>
            <person name="Werner G."/>
            <person name="Dubchak I."/>
            <person name="Pazour G.J."/>
            <person name="Ren Q."/>
            <person name="Paulsen I."/>
            <person name="Delwiche C."/>
            <person name="Schmutz J."/>
            <person name="Rokhsar D."/>
            <person name="Van de Peer Y."/>
            <person name="Moreau H."/>
            <person name="Grigoriev I.V."/>
        </authorList>
    </citation>
    <scope>NUCLEOTIDE SEQUENCE [LARGE SCALE GENOMIC DNA]</scope>
    <source>
        <strain evidence="7 8">CCE9901</strain>
    </source>
</reference>
<dbReference type="HOGENOM" id="CLU_098114_2_0_1"/>
<feature type="domain" description="Ribulose bisphosphate carboxylase small subunit" evidence="6">
    <location>
        <begin position="46"/>
        <end position="162"/>
    </location>
</feature>
<keyword evidence="2 4" id="KW-0113">Calvin cycle</keyword>
<dbReference type="RefSeq" id="XP_001422166.1">
    <property type="nucleotide sequence ID" value="XM_001422129.1"/>
</dbReference>
<dbReference type="EMBL" id="CP000597">
    <property type="protein sequence ID" value="ABP00483.1"/>
    <property type="molecule type" value="Genomic_DNA"/>
</dbReference>
<name>A4SA23_OSTLU</name>
<evidence type="ECO:0000256" key="3">
    <source>
        <dbReference type="ARBA" id="ARBA00023300"/>
    </source>
</evidence>
<sequence length="177" mass="20119">MLGAGGCFVLGSDAVHERRHGWASVEDSRERCTDRFRFVFTSSRRMFETFSFLPPLSDAEISKQVQYLLNNGWTPCIEFEDSAHAYTDGHGWANMDTSINAGYYDNRYWVMWKLPMYGCQNPDEVIAEINTCIKCFPDCYVRVAGFDNIKQVQCSAFLAHRPASEAACAVDQRQVQG</sequence>
<dbReference type="AlphaFoldDB" id="A4SA23"/>
<dbReference type="GO" id="GO:0016984">
    <property type="term" value="F:ribulose-bisphosphate carboxylase activity"/>
    <property type="evidence" value="ECO:0007669"/>
    <property type="project" value="UniProtKB-UniRule"/>
</dbReference>
<evidence type="ECO:0000313" key="8">
    <source>
        <dbReference type="Proteomes" id="UP000001568"/>
    </source>
</evidence>
<dbReference type="STRING" id="436017.A4SA23"/>
<keyword evidence="4" id="KW-0150">Chloroplast</keyword>
<dbReference type="GO" id="GO:0009507">
    <property type="term" value="C:chloroplast"/>
    <property type="evidence" value="ECO:0007669"/>
    <property type="project" value="UniProtKB-SubCell"/>
</dbReference>
<dbReference type="Gene3D" id="3.30.190.10">
    <property type="entry name" value="Ribulose bisphosphate carboxylase, small subunit"/>
    <property type="match status" value="1"/>
</dbReference>
<proteinExistence type="inferred from homology"/>
<dbReference type="CDD" id="cd03527">
    <property type="entry name" value="RuBisCO_small"/>
    <property type="match status" value="1"/>
</dbReference>
<organism evidence="7 8">
    <name type="scientific">Ostreococcus lucimarinus (strain CCE9901)</name>
    <dbReference type="NCBI Taxonomy" id="436017"/>
    <lineage>
        <taxon>Eukaryota</taxon>
        <taxon>Viridiplantae</taxon>
        <taxon>Chlorophyta</taxon>
        <taxon>Mamiellophyceae</taxon>
        <taxon>Mamiellales</taxon>
        <taxon>Bathycoccaceae</taxon>
        <taxon>Ostreococcus</taxon>
    </lineage>
</organism>
<evidence type="ECO:0000313" key="7">
    <source>
        <dbReference type="EMBL" id="ABP00483.1"/>
    </source>
</evidence>
<accession>A4SA23</accession>
<protein>
    <recommendedName>
        <fullName evidence="4">Ribulose bisphosphate carboxylase small subunit, chloroplastic</fullName>
        <shortName evidence="4">RuBisCO small subunit</shortName>
    </recommendedName>
</protein>
<dbReference type="SUPFAM" id="SSF55239">
    <property type="entry name" value="RuBisCO, small subunit"/>
    <property type="match status" value="1"/>
</dbReference>
<comment type="miscellaneous">
    <text evidence="4">The basic functional RuBisCO is composed of a large chain homodimer in a 'head-to-tail' conformation. In form I RuBisCO this homodimer is arranged in a barrel-like tetramer with the small subunits forming a tetrameric 'cap' on each end of the 'barrel'.</text>
</comment>
<dbReference type="OrthoDB" id="494915at2759"/>
<dbReference type="GO" id="GO:0019253">
    <property type="term" value="P:reductive pentose-phosphate cycle"/>
    <property type="evidence" value="ECO:0007669"/>
    <property type="project" value="UniProtKB-UniRule"/>
</dbReference>
<dbReference type="InterPro" id="IPR024681">
    <property type="entry name" value="RuBisCO_ssu"/>
</dbReference>
<evidence type="ECO:0000256" key="5">
    <source>
        <dbReference type="RuleBase" id="RU003627"/>
    </source>
</evidence>
<dbReference type="OMA" id="HAFVYRE"/>
<keyword evidence="3 4" id="KW-0120">Carbon dioxide fixation</keyword>
<comment type="subcellular location">
    <subcellularLocation>
        <location evidence="4">Plastid</location>
        <location evidence="4">Chloroplast</location>
    </subcellularLocation>
</comment>
<dbReference type="KEGG" id="olu:OSTLU_89572"/>
<keyword evidence="4 5" id="KW-0934">Plastid</keyword>
<evidence type="ECO:0000256" key="4">
    <source>
        <dbReference type="HAMAP-Rule" id="MF_00860"/>
    </source>
</evidence>
<dbReference type="Gramene" id="ABP00483">
    <property type="protein sequence ID" value="ABP00483"/>
    <property type="gene ID" value="OSTLU_89572"/>
</dbReference>
<evidence type="ECO:0000259" key="6">
    <source>
        <dbReference type="SMART" id="SM00961"/>
    </source>
</evidence>
<keyword evidence="4 5" id="KW-0601">Photorespiration</keyword>
<dbReference type="Pfam" id="PF00101">
    <property type="entry name" value="RuBisCO_small"/>
    <property type="match status" value="1"/>
</dbReference>